<protein>
    <submittedName>
        <fullName evidence="1">Uncharacterized protein</fullName>
    </submittedName>
</protein>
<gene>
    <name evidence="1" type="ORF">MNBD_IGNAVI01-2269</name>
</gene>
<evidence type="ECO:0000313" key="1">
    <source>
        <dbReference type="EMBL" id="VAX29472.1"/>
    </source>
</evidence>
<dbReference type="PROSITE" id="PS51257">
    <property type="entry name" value="PROKAR_LIPOPROTEIN"/>
    <property type="match status" value="1"/>
</dbReference>
<sequence length="41" mass="4551">MLKKIIILVLILFLAACKAPDDQSEKRSVRVTLKGPVTEIV</sequence>
<feature type="non-terminal residue" evidence="1">
    <location>
        <position position="41"/>
    </location>
</feature>
<dbReference type="EMBL" id="UOGD01000451">
    <property type="protein sequence ID" value="VAX29472.1"/>
    <property type="molecule type" value="Genomic_DNA"/>
</dbReference>
<organism evidence="1">
    <name type="scientific">hydrothermal vent metagenome</name>
    <dbReference type="NCBI Taxonomy" id="652676"/>
    <lineage>
        <taxon>unclassified sequences</taxon>
        <taxon>metagenomes</taxon>
        <taxon>ecological metagenomes</taxon>
    </lineage>
</organism>
<accession>A0A3B1CMC7</accession>
<dbReference type="AlphaFoldDB" id="A0A3B1CMC7"/>
<proteinExistence type="predicted"/>
<reference evidence="1" key="1">
    <citation type="submission" date="2018-06" db="EMBL/GenBank/DDBJ databases">
        <authorList>
            <person name="Zhirakovskaya E."/>
        </authorList>
    </citation>
    <scope>NUCLEOTIDE SEQUENCE</scope>
</reference>
<name>A0A3B1CMC7_9ZZZZ</name>